<feature type="transmembrane region" description="Helical" evidence="3">
    <location>
        <begin position="203"/>
        <end position="220"/>
    </location>
</feature>
<evidence type="ECO:0000256" key="1">
    <source>
        <dbReference type="ARBA" id="ARBA00004370"/>
    </source>
</evidence>
<accession>A0A942SWK0</accession>
<feature type="transmembrane region" description="Helical" evidence="3">
    <location>
        <begin position="320"/>
        <end position="337"/>
    </location>
</feature>
<dbReference type="GO" id="GO:0009103">
    <property type="term" value="P:lipopolysaccharide biosynthetic process"/>
    <property type="evidence" value="ECO:0007669"/>
    <property type="project" value="TreeGrafter"/>
</dbReference>
<keyword evidence="6" id="KW-0808">Transferase</keyword>
<feature type="transmembrane region" description="Helical" evidence="3">
    <location>
        <begin position="296"/>
        <end position="314"/>
    </location>
</feature>
<evidence type="ECO:0000256" key="3">
    <source>
        <dbReference type="SAM" id="Phobius"/>
    </source>
</evidence>
<keyword evidence="3" id="KW-1133">Transmembrane helix</keyword>
<dbReference type="GO" id="GO:0016747">
    <property type="term" value="F:acyltransferase activity, transferring groups other than amino-acyl groups"/>
    <property type="evidence" value="ECO:0007669"/>
    <property type="project" value="InterPro"/>
</dbReference>
<dbReference type="Pfam" id="PF01757">
    <property type="entry name" value="Acyl_transf_3"/>
    <property type="match status" value="1"/>
</dbReference>
<feature type="transmembrane region" description="Helical" evidence="3">
    <location>
        <begin position="171"/>
        <end position="191"/>
    </location>
</feature>
<evidence type="ECO:0000256" key="2">
    <source>
        <dbReference type="ARBA" id="ARBA00007400"/>
    </source>
</evidence>
<proteinExistence type="inferred from homology"/>
<name>A0A942SWK0_9BACI</name>
<evidence type="ECO:0000259" key="5">
    <source>
        <dbReference type="Pfam" id="PF19040"/>
    </source>
</evidence>
<dbReference type="InterPro" id="IPR043968">
    <property type="entry name" value="SGNH"/>
</dbReference>
<dbReference type="AlphaFoldDB" id="A0A942SWK0"/>
<keyword evidence="6" id="KW-0012">Acyltransferase</keyword>
<dbReference type="InterPro" id="IPR050879">
    <property type="entry name" value="Acyltransferase_3"/>
</dbReference>
<keyword evidence="3" id="KW-0812">Transmembrane</keyword>
<feature type="transmembrane region" description="Helical" evidence="3">
    <location>
        <begin position="358"/>
        <end position="376"/>
    </location>
</feature>
<comment type="caution">
    <text evidence="6">The sequence shown here is derived from an EMBL/GenBank/DDBJ whole genome shotgun (WGS) entry which is preliminary data.</text>
</comment>
<gene>
    <name evidence="6" type="ORF">KHB02_08995</name>
</gene>
<feature type="transmembrane region" description="Helical" evidence="3">
    <location>
        <begin position="262"/>
        <end position="284"/>
    </location>
</feature>
<dbReference type="PANTHER" id="PTHR23028:SF53">
    <property type="entry name" value="ACYL_TRANSF_3 DOMAIN-CONTAINING PROTEIN"/>
    <property type="match status" value="1"/>
</dbReference>
<feature type="transmembrane region" description="Helical" evidence="3">
    <location>
        <begin position="33"/>
        <end position="50"/>
    </location>
</feature>
<dbReference type="EMBL" id="JAGYPE010000002">
    <property type="protein sequence ID" value="MBS4181519.1"/>
    <property type="molecule type" value="Genomic_DNA"/>
</dbReference>
<reference evidence="6" key="1">
    <citation type="submission" date="2021-05" db="EMBL/GenBank/DDBJ databases">
        <title>Novel Bacillus species.</title>
        <authorList>
            <person name="Liu G."/>
        </authorList>
    </citation>
    <scope>NUCLEOTIDE SEQUENCE</scope>
    <source>
        <strain evidence="6">FJAT-50051</strain>
    </source>
</reference>
<feature type="transmembrane region" description="Helical" evidence="3">
    <location>
        <begin position="232"/>
        <end position="250"/>
    </location>
</feature>
<feature type="transmembrane region" description="Helical" evidence="3">
    <location>
        <begin position="70"/>
        <end position="91"/>
    </location>
</feature>
<protein>
    <submittedName>
        <fullName evidence="6">Acyltransferase</fullName>
    </submittedName>
</protein>
<dbReference type="InterPro" id="IPR002656">
    <property type="entry name" value="Acyl_transf_3_dom"/>
</dbReference>
<evidence type="ECO:0000313" key="6">
    <source>
        <dbReference type="EMBL" id="MBS4181519.1"/>
    </source>
</evidence>
<keyword evidence="3" id="KW-0472">Membrane</keyword>
<comment type="similarity">
    <text evidence="2">Belongs to the acyltransferase 3 family.</text>
</comment>
<feature type="domain" description="SGNH" evidence="5">
    <location>
        <begin position="432"/>
        <end position="662"/>
    </location>
</feature>
<dbReference type="PANTHER" id="PTHR23028">
    <property type="entry name" value="ACETYLTRANSFERASE"/>
    <property type="match status" value="1"/>
</dbReference>
<dbReference type="GO" id="GO:0016020">
    <property type="term" value="C:membrane"/>
    <property type="evidence" value="ECO:0007669"/>
    <property type="project" value="TreeGrafter"/>
</dbReference>
<dbReference type="Pfam" id="PF19040">
    <property type="entry name" value="SGNH"/>
    <property type="match status" value="1"/>
</dbReference>
<sequence>MGTRTEITALRALAVALVVAVHALGQPGGGWSGVDVFFVLSGYLIARSLVQERLRAGSVDLLAFFRRRFWRLFPAAGVTLFVVAVGAAVALRRPIASSVASDAGSAALGFVNWVFLARDADYWASASSTSPLQHFWSLSVELQFYVVFPLALVAAWRWSRRTGTEGARRTALIVSAVLLAASVVWAVVQGMTEPSAAYFDTRSRLWELAAGACAGVLSTGRGNRSPSRGASWRAAGVVVGFAIIGLAAVIGPSAGAVPFPDAVPAIVGTLLVVVCGQGLGALPVLRWRPVQWVGDASYSIYLWHFPVVVAAAYALPDHRLIAGVGAVVVGVLLGGLSRRWVEVPGINVRHGRRSTRTTTVAVASLAVVALTVGSAVPGDTCPPGARTTAVGWDHRTLRAALHDGLEADRWPGGLTPGLDALLPGPLPGYETCDWTDISDPEACRFSSGIATRTVVVVGSSVGVALMPAARGAFARDSVVRGLTASGCPMLELEVRGKSADDRRRCARQRAAAVREINSTKPDIVVVTHSYDGVSQLVGKPSIREAGRAWEAAAREFTGAVGPSGARVVFIGAVPEGKAVAQCAALRNSGPGSCVSGLSSAYRTGAAAERRAAESTARAEYIDSSDWYCVDDRCPVIADDVLVRRDGQHLTEEFSRRLAPVLRQAVLG</sequence>
<feature type="transmembrane region" description="Helical" evidence="3">
    <location>
        <begin position="142"/>
        <end position="159"/>
    </location>
</feature>
<evidence type="ECO:0000259" key="4">
    <source>
        <dbReference type="Pfam" id="PF01757"/>
    </source>
</evidence>
<feature type="domain" description="Acyltransferase 3" evidence="4">
    <location>
        <begin position="6"/>
        <end position="333"/>
    </location>
</feature>
<comment type="subcellular location">
    <subcellularLocation>
        <location evidence="1">Membrane</location>
    </subcellularLocation>
</comment>
<organism evidence="6">
    <name type="scientific">Neobacillus citreus</name>
    <dbReference type="NCBI Taxonomy" id="2833578"/>
    <lineage>
        <taxon>Bacteria</taxon>
        <taxon>Bacillati</taxon>
        <taxon>Bacillota</taxon>
        <taxon>Bacilli</taxon>
        <taxon>Bacillales</taxon>
        <taxon>Bacillaceae</taxon>
        <taxon>Neobacillus</taxon>
    </lineage>
</organism>